<dbReference type="InterPro" id="IPR033469">
    <property type="entry name" value="CYTH-like_dom_sf"/>
</dbReference>
<dbReference type="CDD" id="cd07890">
    <property type="entry name" value="CYTH-like_AC_IV-like"/>
    <property type="match status" value="1"/>
</dbReference>
<feature type="domain" description="CYTH" evidence="1">
    <location>
        <begin position="5"/>
        <end position="172"/>
    </location>
</feature>
<dbReference type="InterPro" id="IPR008173">
    <property type="entry name" value="Adenylyl_cyclase_CyaB"/>
</dbReference>
<dbReference type="GO" id="GO:0016462">
    <property type="term" value="F:pyrophosphatase activity"/>
    <property type="evidence" value="ECO:0007669"/>
    <property type="project" value="UniProtKB-ARBA"/>
</dbReference>
<organism evidence="2 3">
    <name type="scientific">Nezara viridula</name>
    <name type="common">Southern green stink bug</name>
    <name type="synonym">Cimex viridulus</name>
    <dbReference type="NCBI Taxonomy" id="85310"/>
    <lineage>
        <taxon>Eukaryota</taxon>
        <taxon>Metazoa</taxon>
        <taxon>Ecdysozoa</taxon>
        <taxon>Arthropoda</taxon>
        <taxon>Hexapoda</taxon>
        <taxon>Insecta</taxon>
        <taxon>Pterygota</taxon>
        <taxon>Neoptera</taxon>
        <taxon>Paraneoptera</taxon>
        <taxon>Hemiptera</taxon>
        <taxon>Heteroptera</taxon>
        <taxon>Panheteroptera</taxon>
        <taxon>Pentatomomorpha</taxon>
        <taxon>Pentatomoidea</taxon>
        <taxon>Pentatomidae</taxon>
        <taxon>Pentatominae</taxon>
        <taxon>Nezara</taxon>
    </lineage>
</organism>
<name>A0A9P0HML7_NEZVI</name>
<dbReference type="EMBL" id="OV725082">
    <property type="protein sequence ID" value="CAH1404660.1"/>
    <property type="molecule type" value="Genomic_DNA"/>
</dbReference>
<proteinExistence type="predicted"/>
<dbReference type="SUPFAM" id="SSF55154">
    <property type="entry name" value="CYTH-like phosphatases"/>
    <property type="match status" value="1"/>
</dbReference>
<dbReference type="AlphaFoldDB" id="A0A9P0HML7"/>
<dbReference type="PANTHER" id="PTHR21028:SF2">
    <property type="entry name" value="CYTH DOMAIN-CONTAINING PROTEIN"/>
    <property type="match status" value="1"/>
</dbReference>
<evidence type="ECO:0000313" key="3">
    <source>
        <dbReference type="Proteomes" id="UP001152798"/>
    </source>
</evidence>
<dbReference type="PROSITE" id="PS51707">
    <property type="entry name" value="CYTH"/>
    <property type="match status" value="1"/>
</dbReference>
<dbReference type="Proteomes" id="UP001152798">
    <property type="component" value="Chromosome 6"/>
</dbReference>
<sequence length="175" mass="20078">MSVNKRNIEIKACIKDITELLEKVKSHSDTKEEIIRQEDHFFNAIHGRLKLRILEDDKAQLICYERDDRAGPKLSKYSIALCEDAENMKTVLSTSLGIKGSVKKTRHLFFIKNTRIHVDEVENLGDFIEFEVVLDENQTEEDGKTVAYDLMKLLGVHESDLICGAYMDMILSTKT</sequence>
<dbReference type="Gene3D" id="2.40.320.10">
    <property type="entry name" value="Hypothetical Protein Pfu-838710-001"/>
    <property type="match status" value="1"/>
</dbReference>
<evidence type="ECO:0000313" key="2">
    <source>
        <dbReference type="EMBL" id="CAH1404660.1"/>
    </source>
</evidence>
<reference evidence="2" key="1">
    <citation type="submission" date="2022-01" db="EMBL/GenBank/DDBJ databases">
        <authorList>
            <person name="King R."/>
        </authorList>
    </citation>
    <scope>NUCLEOTIDE SEQUENCE</scope>
</reference>
<dbReference type="OrthoDB" id="6159137at2759"/>
<keyword evidence="3" id="KW-1185">Reference proteome</keyword>
<dbReference type="InterPro" id="IPR023577">
    <property type="entry name" value="CYTH_domain"/>
</dbReference>
<accession>A0A9P0HML7</accession>
<protein>
    <recommendedName>
        <fullName evidence="1">CYTH domain-containing protein</fullName>
    </recommendedName>
</protein>
<dbReference type="SMART" id="SM01118">
    <property type="entry name" value="CYTH"/>
    <property type="match status" value="1"/>
</dbReference>
<gene>
    <name evidence="2" type="ORF">NEZAVI_LOCUS13029</name>
</gene>
<dbReference type="PANTHER" id="PTHR21028">
    <property type="entry name" value="SI:CH211-156B7.4"/>
    <property type="match status" value="1"/>
</dbReference>
<dbReference type="Pfam" id="PF01928">
    <property type="entry name" value="CYTH"/>
    <property type="match status" value="1"/>
</dbReference>
<evidence type="ECO:0000259" key="1">
    <source>
        <dbReference type="PROSITE" id="PS51707"/>
    </source>
</evidence>